<dbReference type="InterPro" id="IPR027417">
    <property type="entry name" value="P-loop_NTPase"/>
</dbReference>
<gene>
    <name evidence="2" type="ORF">BT96DRAFT_999694</name>
</gene>
<sequence length="256" mass="28834">MSAPSSTPARNIIIFGSTGCGKSSVINMLRGEDIAPVSSGARGCTFESKAYRVTIDGEEYQVHDTTGLDEGDAGRVSSKDAILKLYQLLRNLQDGVALLVYCMRGPRLTGAIQRNYSTFYDGFFRKEVPIVVVVTGLEDVEPMMESWWTDGDEPGRIAFAKYNMHFDGHACITASRGKRNRNQEEYEESKEVLRQLIADKHQKGQPWKMETMPWFISVLKWLGFFVPFGWIRNLYGILKQFLPESDAKEIAAQVNT</sequence>
<dbReference type="GO" id="GO:0005525">
    <property type="term" value="F:GTP binding"/>
    <property type="evidence" value="ECO:0007669"/>
    <property type="project" value="InterPro"/>
</dbReference>
<dbReference type="AlphaFoldDB" id="A0A6A4H7J4"/>
<name>A0A6A4H7J4_9AGAR</name>
<dbReference type="OrthoDB" id="8954335at2759"/>
<dbReference type="Pfam" id="PF01926">
    <property type="entry name" value="MMR_HSR1"/>
    <property type="match status" value="1"/>
</dbReference>
<evidence type="ECO:0000313" key="3">
    <source>
        <dbReference type="Proteomes" id="UP000799118"/>
    </source>
</evidence>
<protein>
    <recommendedName>
        <fullName evidence="1">G domain-containing protein</fullName>
    </recommendedName>
</protein>
<organism evidence="2 3">
    <name type="scientific">Gymnopus androsaceus JB14</name>
    <dbReference type="NCBI Taxonomy" id="1447944"/>
    <lineage>
        <taxon>Eukaryota</taxon>
        <taxon>Fungi</taxon>
        <taxon>Dikarya</taxon>
        <taxon>Basidiomycota</taxon>
        <taxon>Agaricomycotina</taxon>
        <taxon>Agaricomycetes</taxon>
        <taxon>Agaricomycetidae</taxon>
        <taxon>Agaricales</taxon>
        <taxon>Marasmiineae</taxon>
        <taxon>Omphalotaceae</taxon>
        <taxon>Gymnopus</taxon>
    </lineage>
</organism>
<accession>A0A6A4H7J4</accession>
<keyword evidence="3" id="KW-1185">Reference proteome</keyword>
<reference evidence="2" key="1">
    <citation type="journal article" date="2019" name="Environ. Microbiol.">
        <title>Fungal ecological strategies reflected in gene transcription - a case study of two litter decomposers.</title>
        <authorList>
            <person name="Barbi F."/>
            <person name="Kohler A."/>
            <person name="Barry K."/>
            <person name="Baskaran P."/>
            <person name="Daum C."/>
            <person name="Fauchery L."/>
            <person name="Ihrmark K."/>
            <person name="Kuo A."/>
            <person name="LaButti K."/>
            <person name="Lipzen A."/>
            <person name="Morin E."/>
            <person name="Grigoriev I.V."/>
            <person name="Henrissat B."/>
            <person name="Lindahl B."/>
            <person name="Martin F."/>
        </authorList>
    </citation>
    <scope>NUCLEOTIDE SEQUENCE</scope>
    <source>
        <strain evidence="2">JB14</strain>
    </source>
</reference>
<dbReference type="EMBL" id="ML769579">
    <property type="protein sequence ID" value="KAE9393155.1"/>
    <property type="molecule type" value="Genomic_DNA"/>
</dbReference>
<evidence type="ECO:0000259" key="1">
    <source>
        <dbReference type="Pfam" id="PF01926"/>
    </source>
</evidence>
<dbReference type="InterPro" id="IPR006073">
    <property type="entry name" value="GTP-bd"/>
</dbReference>
<dbReference type="Gene3D" id="3.40.50.300">
    <property type="entry name" value="P-loop containing nucleotide triphosphate hydrolases"/>
    <property type="match status" value="1"/>
</dbReference>
<feature type="domain" description="G" evidence="1">
    <location>
        <begin position="12"/>
        <end position="100"/>
    </location>
</feature>
<evidence type="ECO:0000313" key="2">
    <source>
        <dbReference type="EMBL" id="KAE9393155.1"/>
    </source>
</evidence>
<dbReference type="SUPFAM" id="SSF52540">
    <property type="entry name" value="P-loop containing nucleoside triphosphate hydrolases"/>
    <property type="match status" value="1"/>
</dbReference>
<dbReference type="Proteomes" id="UP000799118">
    <property type="component" value="Unassembled WGS sequence"/>
</dbReference>
<proteinExistence type="predicted"/>
<dbReference type="CDD" id="cd00882">
    <property type="entry name" value="Ras_like_GTPase"/>
    <property type="match status" value="1"/>
</dbReference>